<dbReference type="PANTHER" id="PTHR32246">
    <property type="entry name" value="INGRESSION PROTEIN FIC1"/>
    <property type="match status" value="1"/>
</dbReference>
<dbReference type="InterPro" id="IPR035892">
    <property type="entry name" value="C2_domain_sf"/>
</dbReference>
<dbReference type="Proteomes" id="UP000327013">
    <property type="component" value="Chromosome 4"/>
</dbReference>
<dbReference type="Gene3D" id="2.60.40.150">
    <property type="entry name" value="C2 domain"/>
    <property type="match status" value="1"/>
</dbReference>
<dbReference type="GO" id="GO:0006952">
    <property type="term" value="P:defense response"/>
    <property type="evidence" value="ECO:0007669"/>
    <property type="project" value="InterPro"/>
</dbReference>
<sequence length="252" mass="27749">MASPTSTPLDLEITVVSAKHLKNVNWRNGDLKPYATVYLDPGHRLATRSDDSGSTRPVWNERFTLPLTRPLCDSLLTLEIFHSRPSETPKPLVGALQVPLGNLVGDSNESTRPIHTLELCRPSGRPQGKVRLKLALRERRAPPPDYHIAPRNSHFYSSAPQCSTGHYSLPPSRPFLNRASSSVGPVAPAGPSAPVDFSSSNDHNPPSAQPYLASNYSPPGGPSAPIDFTRYDHESVARDRDGYRYGSYRRDY</sequence>
<evidence type="ECO:0000259" key="2">
    <source>
        <dbReference type="PROSITE" id="PS50004"/>
    </source>
</evidence>
<accession>A0A660KTU0</accession>
<dbReference type="EMBL" id="CM017324">
    <property type="protein sequence ID" value="KAE8039231.1"/>
    <property type="molecule type" value="Genomic_DNA"/>
</dbReference>
<dbReference type="OrthoDB" id="67700at2759"/>
<dbReference type="AlphaFoldDB" id="A0A660KTU0"/>
<evidence type="ECO:0000313" key="4">
    <source>
        <dbReference type="Proteomes" id="UP000327013"/>
    </source>
</evidence>
<feature type="domain" description="C2" evidence="2">
    <location>
        <begin position="1"/>
        <end position="114"/>
    </location>
</feature>
<feature type="region of interest" description="Disordered" evidence="1">
    <location>
        <begin position="179"/>
        <end position="252"/>
    </location>
</feature>
<dbReference type="SMART" id="SM00239">
    <property type="entry name" value="C2"/>
    <property type="match status" value="1"/>
</dbReference>
<dbReference type="PROSITE" id="PS50004">
    <property type="entry name" value="C2"/>
    <property type="match status" value="1"/>
</dbReference>
<name>A0A660KTU0_9ROSI</name>
<dbReference type="Pfam" id="PF00168">
    <property type="entry name" value="C2"/>
    <property type="match status" value="1"/>
</dbReference>
<dbReference type="SUPFAM" id="SSF49562">
    <property type="entry name" value="C2 domain (Calcium/lipid-binding domain, CaLB)"/>
    <property type="match status" value="1"/>
</dbReference>
<feature type="compositionally biased region" description="Polar residues" evidence="1">
    <location>
        <begin position="197"/>
        <end position="217"/>
    </location>
</feature>
<evidence type="ECO:0000256" key="1">
    <source>
        <dbReference type="SAM" id="MobiDB-lite"/>
    </source>
</evidence>
<organism evidence="3 4">
    <name type="scientific">Carpinus fangiana</name>
    <dbReference type="NCBI Taxonomy" id="176857"/>
    <lineage>
        <taxon>Eukaryota</taxon>
        <taxon>Viridiplantae</taxon>
        <taxon>Streptophyta</taxon>
        <taxon>Embryophyta</taxon>
        <taxon>Tracheophyta</taxon>
        <taxon>Spermatophyta</taxon>
        <taxon>Magnoliopsida</taxon>
        <taxon>eudicotyledons</taxon>
        <taxon>Gunneridae</taxon>
        <taxon>Pentapetalae</taxon>
        <taxon>rosids</taxon>
        <taxon>fabids</taxon>
        <taxon>Fagales</taxon>
        <taxon>Betulaceae</taxon>
        <taxon>Carpinus</taxon>
    </lineage>
</organism>
<protein>
    <recommendedName>
        <fullName evidence="2">C2 domain-containing protein</fullName>
    </recommendedName>
</protein>
<dbReference type="PANTHER" id="PTHR32246:SF70">
    <property type="entry name" value="CALCIUM-DEPENDENT LIPID-BINDING (CALB DOMAIN) FAMILY PROTEIN"/>
    <property type="match status" value="1"/>
</dbReference>
<dbReference type="InterPro" id="IPR044750">
    <property type="entry name" value="C2_SRC2/BAP"/>
</dbReference>
<gene>
    <name evidence="3" type="ORF">FH972_011660</name>
</gene>
<dbReference type="CDD" id="cd04051">
    <property type="entry name" value="C2_SRC2_like"/>
    <property type="match status" value="1"/>
</dbReference>
<reference evidence="3 4" key="1">
    <citation type="submission" date="2019-06" db="EMBL/GenBank/DDBJ databases">
        <title>A chromosomal-level reference genome of Carpinus fangiana (Coryloideae, Betulaceae).</title>
        <authorList>
            <person name="Yang X."/>
            <person name="Wang Z."/>
            <person name="Zhang L."/>
            <person name="Hao G."/>
            <person name="Liu J."/>
            <person name="Yang Y."/>
        </authorList>
    </citation>
    <scope>NUCLEOTIDE SEQUENCE [LARGE SCALE GENOMIC DNA]</scope>
    <source>
        <strain evidence="3">Cfa_2016G</strain>
        <tissue evidence="3">Leaf</tissue>
    </source>
</reference>
<dbReference type="InterPro" id="IPR000008">
    <property type="entry name" value="C2_dom"/>
</dbReference>
<keyword evidence="4" id="KW-1185">Reference proteome</keyword>
<evidence type="ECO:0000313" key="3">
    <source>
        <dbReference type="EMBL" id="KAE8039231.1"/>
    </source>
</evidence>
<feature type="compositionally biased region" description="Low complexity" evidence="1">
    <location>
        <begin position="179"/>
        <end position="195"/>
    </location>
</feature>
<feature type="compositionally biased region" description="Basic and acidic residues" evidence="1">
    <location>
        <begin position="229"/>
        <end position="252"/>
    </location>
</feature>
<proteinExistence type="predicted"/>